<reference evidence="4" key="2">
    <citation type="submission" date="2015-01" db="EMBL/GenBank/DDBJ databases">
        <title>Evolutionary Origins and Diversification of the Mycorrhizal Mutualists.</title>
        <authorList>
            <consortium name="DOE Joint Genome Institute"/>
            <consortium name="Mycorrhizal Genomics Consortium"/>
            <person name="Kohler A."/>
            <person name="Kuo A."/>
            <person name="Nagy L.G."/>
            <person name="Floudas D."/>
            <person name="Copeland A."/>
            <person name="Barry K.W."/>
            <person name="Cichocki N."/>
            <person name="Veneault-Fourrey C."/>
            <person name="LaButti K."/>
            <person name="Lindquist E.A."/>
            <person name="Lipzen A."/>
            <person name="Lundell T."/>
            <person name="Morin E."/>
            <person name="Murat C."/>
            <person name="Riley R."/>
            <person name="Ohm R."/>
            <person name="Sun H."/>
            <person name="Tunlid A."/>
            <person name="Henrissat B."/>
            <person name="Grigoriev I.V."/>
            <person name="Hibbett D.S."/>
            <person name="Martin F."/>
        </authorList>
    </citation>
    <scope>NUCLEOTIDE SEQUENCE [LARGE SCALE GENOMIC DNA]</scope>
    <source>
        <strain evidence="4">Marx 270</strain>
    </source>
</reference>
<feature type="region of interest" description="Disordered" evidence="1">
    <location>
        <begin position="258"/>
        <end position="278"/>
    </location>
</feature>
<dbReference type="SMART" id="SM00355">
    <property type="entry name" value="ZnF_C2H2"/>
    <property type="match status" value="2"/>
</dbReference>
<keyword evidence="4" id="KW-1185">Reference proteome</keyword>
<gene>
    <name evidence="3" type="ORF">M404DRAFT_161423</name>
</gene>
<evidence type="ECO:0000259" key="2">
    <source>
        <dbReference type="PROSITE" id="PS00028"/>
    </source>
</evidence>
<proteinExistence type="predicted"/>
<feature type="compositionally biased region" description="Polar residues" evidence="1">
    <location>
        <begin position="10"/>
        <end position="22"/>
    </location>
</feature>
<dbReference type="PROSITE" id="PS00028">
    <property type="entry name" value="ZINC_FINGER_C2H2_1"/>
    <property type="match status" value="2"/>
</dbReference>
<feature type="domain" description="C2H2-type" evidence="2">
    <location>
        <begin position="133"/>
        <end position="156"/>
    </location>
</feature>
<evidence type="ECO:0000313" key="4">
    <source>
        <dbReference type="Proteomes" id="UP000054217"/>
    </source>
</evidence>
<feature type="region of interest" description="Disordered" evidence="1">
    <location>
        <begin position="189"/>
        <end position="242"/>
    </location>
</feature>
<dbReference type="Proteomes" id="UP000054217">
    <property type="component" value="Unassembled WGS sequence"/>
</dbReference>
<dbReference type="InParanoid" id="A0A0C3IJ75"/>
<evidence type="ECO:0000256" key="1">
    <source>
        <dbReference type="SAM" id="MobiDB-lite"/>
    </source>
</evidence>
<sequence>MGSSKRQRTPSRLSDRSVSILPTTTTTAANTKDNDDPLDHTPMNKASRTNAATGPGLLCTLPPTCNPPHNTPTPLSNSRDLEIHYGKYHAHVCEQPGCGFVFPDARLLELHQTECHDPLAALRKERGEKIFACHLASCPRKFLTPKTRRLHLIQAHSYPREYFFAVTNKGVGGLLKRWGDGASMIRGKWKPRESKEDEGIPNSEEEGEDEMELDGDSEEEEAEEEEEEEEEEGESDYEGDATPKVSQLHDFDVASSATTPRMATAQSPRQSVAQQSSVEVEKLAQSMTSLSLVPSSIRFGRGGKNGGFVHPEWHNPQVARRDFGPRGGRGRARIAPNVHPLGGGRGGRGGALEGGSRARGRALIRRVMSPGYAHGGFRGRGRGS</sequence>
<protein>
    <recommendedName>
        <fullName evidence="2">C2H2-type domain-containing protein</fullName>
    </recommendedName>
</protein>
<accession>A0A0C3IJ75</accession>
<feature type="region of interest" description="Disordered" evidence="1">
    <location>
        <begin position="307"/>
        <end position="357"/>
    </location>
</feature>
<name>A0A0C3IJ75_PISTI</name>
<feature type="compositionally biased region" description="Low complexity" evidence="1">
    <location>
        <begin position="53"/>
        <end position="63"/>
    </location>
</feature>
<dbReference type="PANTHER" id="PTHR21354:SF0">
    <property type="entry name" value="ZINC FINGER PROTEIN 511"/>
    <property type="match status" value="1"/>
</dbReference>
<dbReference type="EMBL" id="KN832035">
    <property type="protein sequence ID" value="KIN97042.1"/>
    <property type="molecule type" value="Genomic_DNA"/>
</dbReference>
<feature type="region of interest" description="Disordered" evidence="1">
    <location>
        <begin position="1"/>
        <end position="78"/>
    </location>
</feature>
<dbReference type="HOGENOM" id="CLU_055660_2_0_1"/>
<feature type="compositionally biased region" description="Gly residues" evidence="1">
    <location>
        <begin position="341"/>
        <end position="353"/>
    </location>
</feature>
<reference evidence="3 4" key="1">
    <citation type="submission" date="2014-04" db="EMBL/GenBank/DDBJ databases">
        <authorList>
            <consortium name="DOE Joint Genome Institute"/>
            <person name="Kuo A."/>
            <person name="Kohler A."/>
            <person name="Costa M.D."/>
            <person name="Nagy L.G."/>
            <person name="Floudas D."/>
            <person name="Copeland A."/>
            <person name="Barry K.W."/>
            <person name="Cichocki N."/>
            <person name="Veneault-Fourrey C."/>
            <person name="LaButti K."/>
            <person name="Lindquist E.A."/>
            <person name="Lipzen A."/>
            <person name="Lundell T."/>
            <person name="Morin E."/>
            <person name="Murat C."/>
            <person name="Sun H."/>
            <person name="Tunlid A."/>
            <person name="Henrissat B."/>
            <person name="Grigoriev I.V."/>
            <person name="Hibbett D.S."/>
            <person name="Martin F."/>
            <person name="Nordberg H.P."/>
            <person name="Cantor M.N."/>
            <person name="Hua S.X."/>
        </authorList>
    </citation>
    <scope>NUCLEOTIDE SEQUENCE [LARGE SCALE GENOMIC DNA]</scope>
    <source>
        <strain evidence="3 4">Marx 270</strain>
    </source>
</reference>
<dbReference type="AlphaFoldDB" id="A0A0C3IJ75"/>
<organism evidence="3 4">
    <name type="scientific">Pisolithus tinctorius Marx 270</name>
    <dbReference type="NCBI Taxonomy" id="870435"/>
    <lineage>
        <taxon>Eukaryota</taxon>
        <taxon>Fungi</taxon>
        <taxon>Dikarya</taxon>
        <taxon>Basidiomycota</taxon>
        <taxon>Agaricomycotina</taxon>
        <taxon>Agaricomycetes</taxon>
        <taxon>Agaricomycetidae</taxon>
        <taxon>Boletales</taxon>
        <taxon>Sclerodermatineae</taxon>
        <taxon>Pisolithaceae</taxon>
        <taxon>Pisolithus</taxon>
    </lineage>
</organism>
<dbReference type="PANTHER" id="PTHR21354">
    <property type="entry name" value="ZINC FINGER PROTEIN 511"/>
    <property type="match status" value="1"/>
</dbReference>
<dbReference type="STRING" id="870435.A0A0C3IJ75"/>
<dbReference type="InterPro" id="IPR039258">
    <property type="entry name" value="ZNF511"/>
</dbReference>
<dbReference type="OrthoDB" id="18440at2759"/>
<feature type="domain" description="C2H2-type" evidence="2">
    <location>
        <begin position="93"/>
        <end position="116"/>
    </location>
</feature>
<dbReference type="InterPro" id="IPR013087">
    <property type="entry name" value="Znf_C2H2_type"/>
</dbReference>
<evidence type="ECO:0000313" key="3">
    <source>
        <dbReference type="EMBL" id="KIN97042.1"/>
    </source>
</evidence>
<feature type="compositionally biased region" description="Acidic residues" evidence="1">
    <location>
        <begin position="203"/>
        <end position="239"/>
    </location>
</feature>